<dbReference type="AlphaFoldDB" id="A0A316V777"/>
<feature type="region of interest" description="Disordered" evidence="1">
    <location>
        <begin position="309"/>
        <end position="351"/>
    </location>
</feature>
<dbReference type="RefSeq" id="XP_025353678.1">
    <property type="nucleotide sequence ID" value="XM_025502566.1"/>
</dbReference>
<dbReference type="EMBL" id="KZ819604">
    <property type="protein sequence ID" value="PWN33376.1"/>
    <property type="molecule type" value="Genomic_DNA"/>
</dbReference>
<evidence type="ECO:0000313" key="3">
    <source>
        <dbReference type="EMBL" id="PWN33376.1"/>
    </source>
</evidence>
<dbReference type="Pfam" id="PF01936">
    <property type="entry name" value="NYN"/>
    <property type="match status" value="1"/>
</dbReference>
<accession>A0A316V777</accession>
<dbReference type="Gene3D" id="3.40.50.1010">
    <property type="entry name" value="5'-nuclease"/>
    <property type="match status" value="1"/>
</dbReference>
<organism evidence="3 4">
    <name type="scientific">Meira miltonrushii</name>
    <dbReference type="NCBI Taxonomy" id="1280837"/>
    <lineage>
        <taxon>Eukaryota</taxon>
        <taxon>Fungi</taxon>
        <taxon>Dikarya</taxon>
        <taxon>Basidiomycota</taxon>
        <taxon>Ustilaginomycotina</taxon>
        <taxon>Exobasidiomycetes</taxon>
        <taxon>Exobasidiales</taxon>
        <taxon>Brachybasidiaceae</taxon>
        <taxon>Meira</taxon>
    </lineage>
</organism>
<dbReference type="CDD" id="cd10910">
    <property type="entry name" value="PIN_limkain_b1_N_like"/>
    <property type="match status" value="1"/>
</dbReference>
<evidence type="ECO:0000256" key="1">
    <source>
        <dbReference type="SAM" id="MobiDB-lite"/>
    </source>
</evidence>
<dbReference type="GO" id="GO:0004540">
    <property type="term" value="F:RNA nuclease activity"/>
    <property type="evidence" value="ECO:0007669"/>
    <property type="project" value="InterPro"/>
</dbReference>
<dbReference type="GO" id="GO:0010468">
    <property type="term" value="P:regulation of gene expression"/>
    <property type="evidence" value="ECO:0007669"/>
    <property type="project" value="InterPro"/>
</dbReference>
<dbReference type="GO" id="GO:0005777">
    <property type="term" value="C:peroxisome"/>
    <property type="evidence" value="ECO:0007669"/>
    <property type="project" value="InterPro"/>
</dbReference>
<dbReference type="STRING" id="1280837.A0A316V777"/>
<dbReference type="InterPro" id="IPR024768">
    <property type="entry name" value="Marf1"/>
</dbReference>
<sequence length="904" mass="98872">MEGGTDGFGGGVANLLASPAVRNASLACLAAASVFLSYKSLTNSNNSSKDDKIPPRLPEKDEKYQKKQGAGKTSASPSKKKYDGVIDTNSQEISRPSNGFSHQKDESRSNSMSSVYTTQTDYNDTRGGTSSEQVSSGFTKTPIAIFWDMDNCSPNSGASGQEVATKIRRAAQSAGPDRNKIGMITSFKAYLEVAEGGAGQIQLRSELQGSGVSLIDTPKSGRKDVADKMMIADLLSYAIDRRPPALIVLLSGDRDFAYPLGILRNRGYDILLITPPIGASPILEASATYKLRWRQDVLGIEYDASGRPYNSSNNVAKSQANGGTAVGVQTSHPSTQSPPRPIKPQDTANNIPPVFQPLVTILETMSEEGDKRPLRSKVSPRLRALDPKVFDKAQASGWTEYTQIASAAGIVVLGSGVQTGFEWIALRKNIETDARSFIPDQVIINPGAVVETEDGKIEPFFPLIEAYKSLKAGLPATKEPSARSISDALDAIAERGQFDPYKAAGVKTFDHYIKTAFKAKVARLAPGDNGPVVEMHPNFATMHTGLIMPSNPSARMLDTANIPAPESKPNRLTNLLSGNKQENDSKNVALPSPSKSSAQDISKDRSYDPFKLPSSYFAHQPSNEMINVSFFPLVNFMLTRRLEGDFSVPENQVHMSVSKHHKLGRSVQSWRQFKGYLQVAIEEKIVTIIDTRDHEYRYVRLHDRLTKGADSGKHLGFQKGHYSTHGKTNDNAAQQETSAVPTGPKHSPTKPTREPKKDEKEDHVRPIVEQPSAQFNTIPSTSADRQKFKTLIEILVSIRKEAIAKAKDLTGQEQKDILKAGTEPVQLKVATGMMDEDGKKAGESKQPPTPAAWLQKNGFSSFSDLFKEAEQKGFVHLFVRENKSYVRLSQKYEDMFFRGDASKS</sequence>
<dbReference type="GO" id="GO:1905762">
    <property type="term" value="F:CCR4-NOT complex binding"/>
    <property type="evidence" value="ECO:0007669"/>
    <property type="project" value="TreeGrafter"/>
</dbReference>
<reference evidence="3 4" key="1">
    <citation type="journal article" date="2018" name="Mol. Biol. Evol.">
        <title>Broad Genomic Sampling Reveals a Smut Pathogenic Ancestry of the Fungal Clade Ustilaginomycotina.</title>
        <authorList>
            <person name="Kijpornyongpan T."/>
            <person name="Mondo S.J."/>
            <person name="Barry K."/>
            <person name="Sandor L."/>
            <person name="Lee J."/>
            <person name="Lipzen A."/>
            <person name="Pangilinan J."/>
            <person name="LaButti K."/>
            <person name="Hainaut M."/>
            <person name="Henrissat B."/>
            <person name="Grigoriev I.V."/>
            <person name="Spatafora J.W."/>
            <person name="Aime M.C."/>
        </authorList>
    </citation>
    <scope>NUCLEOTIDE SEQUENCE [LARGE SCALE GENOMIC DNA]</scope>
    <source>
        <strain evidence="3 4">MCA 3882</strain>
    </source>
</reference>
<evidence type="ECO:0000313" key="4">
    <source>
        <dbReference type="Proteomes" id="UP000245771"/>
    </source>
</evidence>
<dbReference type="InParanoid" id="A0A316V777"/>
<feature type="region of interest" description="Disordered" evidence="1">
    <location>
        <begin position="709"/>
        <end position="771"/>
    </location>
</feature>
<feature type="region of interest" description="Disordered" evidence="1">
    <location>
        <begin position="550"/>
        <end position="604"/>
    </location>
</feature>
<feature type="compositionally biased region" description="Basic and acidic residues" evidence="1">
    <location>
        <begin position="751"/>
        <end position="766"/>
    </location>
</feature>
<feature type="compositionally biased region" description="Polar residues" evidence="1">
    <location>
        <begin position="725"/>
        <end position="740"/>
    </location>
</feature>
<proteinExistence type="predicted"/>
<name>A0A316V777_9BASI</name>
<feature type="compositionally biased region" description="Basic and acidic residues" evidence="1">
    <location>
        <begin position="48"/>
        <end position="65"/>
    </location>
</feature>
<dbReference type="GeneID" id="37024347"/>
<dbReference type="OrthoDB" id="549353at2759"/>
<feature type="compositionally biased region" description="Polar residues" evidence="1">
    <location>
        <begin position="570"/>
        <end position="580"/>
    </location>
</feature>
<evidence type="ECO:0000259" key="2">
    <source>
        <dbReference type="Pfam" id="PF01936"/>
    </source>
</evidence>
<dbReference type="InterPro" id="IPR021139">
    <property type="entry name" value="NYN"/>
</dbReference>
<gene>
    <name evidence="3" type="ORF">FA14DRAFT_61589</name>
</gene>
<feature type="compositionally biased region" description="Polar residues" evidence="1">
    <location>
        <begin position="87"/>
        <end position="101"/>
    </location>
</feature>
<feature type="compositionally biased region" description="Polar residues" evidence="1">
    <location>
        <begin position="309"/>
        <end position="335"/>
    </location>
</feature>
<keyword evidence="4" id="KW-1185">Reference proteome</keyword>
<protein>
    <recommendedName>
        <fullName evidence="2">NYN domain-containing protein</fullName>
    </recommendedName>
</protein>
<dbReference type="Proteomes" id="UP000245771">
    <property type="component" value="Unassembled WGS sequence"/>
</dbReference>
<feature type="domain" description="NYN" evidence="2">
    <location>
        <begin position="143"/>
        <end position="287"/>
    </location>
</feature>
<feature type="region of interest" description="Disordered" evidence="1">
    <location>
        <begin position="41"/>
        <end position="135"/>
    </location>
</feature>
<dbReference type="PANTHER" id="PTHR14379:SF3">
    <property type="entry name" value="MEIOSIS REGULATOR AND MRNA STABILITY FACTOR 1"/>
    <property type="match status" value="1"/>
</dbReference>
<dbReference type="PANTHER" id="PTHR14379">
    <property type="entry name" value="LIMKAIN B LKAP"/>
    <property type="match status" value="1"/>
</dbReference>
<feature type="compositionally biased region" description="Polar residues" evidence="1">
    <location>
        <begin position="109"/>
        <end position="135"/>
    </location>
</feature>